<keyword evidence="4 13" id="KW-0645">Protease</keyword>
<dbReference type="STRING" id="1257118.L8HE49"/>
<dbReference type="EMBL" id="KB007847">
    <property type="protein sequence ID" value="ELR23814.1"/>
    <property type="molecule type" value="Genomic_DNA"/>
</dbReference>
<reference evidence="13 14" key="1">
    <citation type="journal article" date="2013" name="Genome Biol.">
        <title>Genome of Acanthamoeba castellanii highlights extensive lateral gene transfer and early evolution of tyrosine kinase signaling.</title>
        <authorList>
            <person name="Clarke M."/>
            <person name="Lohan A.J."/>
            <person name="Liu B."/>
            <person name="Lagkouvardos I."/>
            <person name="Roy S."/>
            <person name="Zafar N."/>
            <person name="Bertelli C."/>
            <person name="Schilde C."/>
            <person name="Kianianmomeni A."/>
            <person name="Burglin T.R."/>
            <person name="Frech C."/>
            <person name="Turcotte B."/>
            <person name="Kopec K.O."/>
            <person name="Synnott J.M."/>
            <person name="Choo C."/>
            <person name="Paponov I."/>
            <person name="Finkler A."/>
            <person name="Soon Heng Tan C."/>
            <person name="Hutchins A.P."/>
            <person name="Weinmeier T."/>
            <person name="Rattei T."/>
            <person name="Chu J.S."/>
            <person name="Gimenez G."/>
            <person name="Irimia M."/>
            <person name="Rigden D.J."/>
            <person name="Fitzpatrick D.A."/>
            <person name="Lorenzo-Morales J."/>
            <person name="Bateman A."/>
            <person name="Chiu C.H."/>
            <person name="Tang P."/>
            <person name="Hegemann P."/>
            <person name="Fromm H."/>
            <person name="Raoult D."/>
            <person name="Greub G."/>
            <person name="Miranda-Saavedra D."/>
            <person name="Chen N."/>
            <person name="Nash P."/>
            <person name="Ginger M.L."/>
            <person name="Horn M."/>
            <person name="Schaap P."/>
            <person name="Caler L."/>
            <person name="Loftus B."/>
        </authorList>
    </citation>
    <scope>NUCLEOTIDE SEQUENCE [LARGE SCALE GENOMIC DNA]</scope>
    <source>
        <strain evidence="13 14">Neff</strain>
    </source>
</reference>
<keyword evidence="10" id="KW-0539">Nucleus</keyword>
<keyword evidence="8" id="KW-0805">Transcription regulation</keyword>
<evidence type="ECO:0000256" key="3">
    <source>
        <dbReference type="ARBA" id="ARBA00012759"/>
    </source>
</evidence>
<evidence type="ECO:0000256" key="9">
    <source>
        <dbReference type="ARBA" id="ARBA00023163"/>
    </source>
</evidence>
<evidence type="ECO:0000259" key="12">
    <source>
        <dbReference type="PROSITE" id="PS50235"/>
    </source>
</evidence>
<comment type="catalytic activity">
    <reaction evidence="1">
        <text>Thiol-dependent hydrolysis of ester, thioester, amide, peptide and isopeptide bonds formed by the C-terminal Gly of ubiquitin (a 76-residue protein attached to proteins as an intracellular targeting signal).</text>
        <dbReference type="EC" id="3.4.19.12"/>
    </reaction>
</comment>
<feature type="non-terminal residue" evidence="13">
    <location>
        <position position="258"/>
    </location>
</feature>
<dbReference type="InterPro" id="IPR038765">
    <property type="entry name" value="Papain-like_cys_pep_sf"/>
</dbReference>
<dbReference type="OrthoDB" id="47475at2759"/>
<dbReference type="InterPro" id="IPR018200">
    <property type="entry name" value="USP_CS"/>
</dbReference>
<dbReference type="GO" id="GO:0016579">
    <property type="term" value="P:protein deubiquitination"/>
    <property type="evidence" value="ECO:0007669"/>
    <property type="project" value="InterPro"/>
</dbReference>
<dbReference type="PROSITE" id="PS00973">
    <property type="entry name" value="USP_2"/>
    <property type="match status" value="1"/>
</dbReference>
<protein>
    <recommendedName>
        <fullName evidence="3">ubiquitinyl hydrolase 1</fullName>
        <ecNumber evidence="3">3.4.19.12</ecNumber>
    </recommendedName>
</protein>
<proteinExistence type="predicted"/>
<organism evidence="13 14">
    <name type="scientific">Acanthamoeba castellanii (strain ATCC 30010 / Neff)</name>
    <dbReference type="NCBI Taxonomy" id="1257118"/>
    <lineage>
        <taxon>Eukaryota</taxon>
        <taxon>Amoebozoa</taxon>
        <taxon>Discosea</taxon>
        <taxon>Longamoebia</taxon>
        <taxon>Centramoebida</taxon>
        <taxon>Acanthamoebidae</taxon>
        <taxon>Acanthamoeba</taxon>
    </lineage>
</organism>
<keyword evidence="6" id="KW-0378">Hydrolase</keyword>
<dbReference type="InterPro" id="IPR028889">
    <property type="entry name" value="USP"/>
</dbReference>
<dbReference type="PROSITE" id="PS50235">
    <property type="entry name" value="USP_3"/>
    <property type="match status" value="1"/>
</dbReference>
<dbReference type="EC" id="3.4.19.12" evidence="3"/>
<accession>L8HE49</accession>
<feature type="region of interest" description="Disordered" evidence="11">
    <location>
        <begin position="84"/>
        <end position="108"/>
    </location>
</feature>
<dbReference type="PANTHER" id="PTHR21646:SF33">
    <property type="entry name" value="UBIQUITIN CARBOXYL-TERMINAL HYDROLASE 22"/>
    <property type="match status" value="1"/>
</dbReference>
<evidence type="ECO:0000256" key="11">
    <source>
        <dbReference type="SAM" id="MobiDB-lite"/>
    </source>
</evidence>
<evidence type="ECO:0000256" key="7">
    <source>
        <dbReference type="ARBA" id="ARBA00022807"/>
    </source>
</evidence>
<dbReference type="InterPro" id="IPR050185">
    <property type="entry name" value="Ub_carboxyl-term_hydrolase"/>
</dbReference>
<dbReference type="PANTHER" id="PTHR21646">
    <property type="entry name" value="UBIQUITIN CARBOXYL-TERMINAL HYDROLASE"/>
    <property type="match status" value="1"/>
</dbReference>
<feature type="compositionally biased region" description="Polar residues" evidence="11">
    <location>
        <begin position="89"/>
        <end position="98"/>
    </location>
</feature>
<evidence type="ECO:0000313" key="14">
    <source>
        <dbReference type="Proteomes" id="UP000011083"/>
    </source>
</evidence>
<dbReference type="Proteomes" id="UP000011083">
    <property type="component" value="Unassembled WGS sequence"/>
</dbReference>
<dbReference type="GO" id="GO:0006508">
    <property type="term" value="P:proteolysis"/>
    <property type="evidence" value="ECO:0007669"/>
    <property type="project" value="UniProtKB-KW"/>
</dbReference>
<evidence type="ECO:0000313" key="13">
    <source>
        <dbReference type="EMBL" id="ELR23814.1"/>
    </source>
</evidence>
<sequence length="258" mass="28642">MWRHADNLAGYDQQDAHEFLISTLNGLHKHSGGSTAASCRCIVHQIFSGRLRSDLTCLRCGYTSTAIDPFFDISLDLPKARSAPRQAAGSLQQQQTVGDDSLTPPPLTTTASDAAAAMEIEEEDECNLHACLRRFTQAERLGSAEAFRCQGCNNTYQDSTKQLSMQSLPLVLCFHLKRFKQEGLASTASSSKIDTHIRYPFVLDMSPYASSTIVSQRLGREPPSAPPDLYELFAVVDHKGKIDNGHFVCFVRHESRWF</sequence>
<dbReference type="GO" id="GO:0004843">
    <property type="term" value="F:cysteine-type deubiquitinase activity"/>
    <property type="evidence" value="ECO:0007669"/>
    <property type="project" value="UniProtKB-EC"/>
</dbReference>
<dbReference type="VEuPathDB" id="AmoebaDB:ACA1_082960"/>
<dbReference type="Gene3D" id="3.90.70.10">
    <property type="entry name" value="Cysteine proteinases"/>
    <property type="match status" value="1"/>
</dbReference>
<dbReference type="OMA" id="CHEFFIA"/>
<evidence type="ECO:0000256" key="1">
    <source>
        <dbReference type="ARBA" id="ARBA00000707"/>
    </source>
</evidence>
<dbReference type="GeneID" id="14924812"/>
<dbReference type="AlphaFoldDB" id="L8HE49"/>
<evidence type="ECO:0000256" key="2">
    <source>
        <dbReference type="ARBA" id="ARBA00004123"/>
    </source>
</evidence>
<comment type="subcellular location">
    <subcellularLocation>
        <location evidence="2">Nucleus</location>
    </subcellularLocation>
</comment>
<evidence type="ECO:0000256" key="10">
    <source>
        <dbReference type="ARBA" id="ARBA00023242"/>
    </source>
</evidence>
<keyword evidence="5" id="KW-0833">Ubl conjugation pathway</keyword>
<evidence type="ECO:0000256" key="8">
    <source>
        <dbReference type="ARBA" id="ARBA00023015"/>
    </source>
</evidence>
<dbReference type="RefSeq" id="XP_004353342.1">
    <property type="nucleotide sequence ID" value="XM_004353290.1"/>
</dbReference>
<dbReference type="Pfam" id="PF00443">
    <property type="entry name" value="UCH"/>
    <property type="match status" value="1"/>
</dbReference>
<keyword evidence="14" id="KW-1185">Reference proteome</keyword>
<keyword evidence="9" id="KW-0804">Transcription</keyword>
<dbReference type="SUPFAM" id="SSF54001">
    <property type="entry name" value="Cysteine proteinases"/>
    <property type="match status" value="1"/>
</dbReference>
<dbReference type="KEGG" id="acan:ACA1_082960"/>
<evidence type="ECO:0000256" key="5">
    <source>
        <dbReference type="ARBA" id="ARBA00022786"/>
    </source>
</evidence>
<name>L8HE49_ACACF</name>
<gene>
    <name evidence="13" type="ORF">ACA1_082960</name>
</gene>
<dbReference type="GO" id="GO:0005634">
    <property type="term" value="C:nucleus"/>
    <property type="evidence" value="ECO:0007669"/>
    <property type="project" value="UniProtKB-SubCell"/>
</dbReference>
<feature type="domain" description="USP" evidence="12">
    <location>
        <begin position="1"/>
        <end position="258"/>
    </location>
</feature>
<evidence type="ECO:0000256" key="6">
    <source>
        <dbReference type="ARBA" id="ARBA00022801"/>
    </source>
</evidence>
<evidence type="ECO:0000256" key="4">
    <source>
        <dbReference type="ARBA" id="ARBA00022670"/>
    </source>
</evidence>
<keyword evidence="7" id="KW-0788">Thiol protease</keyword>
<dbReference type="InterPro" id="IPR001394">
    <property type="entry name" value="Peptidase_C19_UCH"/>
</dbReference>